<reference evidence="2" key="1">
    <citation type="submission" date="2023-04" db="EMBL/GenBank/DDBJ databases">
        <authorList>
            <person name="Vijverberg K."/>
            <person name="Xiong W."/>
            <person name="Schranz E."/>
        </authorList>
    </citation>
    <scope>NUCLEOTIDE SEQUENCE</scope>
</reference>
<dbReference type="Proteomes" id="UP001177003">
    <property type="component" value="Chromosome 0"/>
</dbReference>
<accession>A0AA35Y5H6</accession>
<dbReference type="AlphaFoldDB" id="A0AA35Y5H6"/>
<protein>
    <submittedName>
        <fullName evidence="2">Uncharacterized protein</fullName>
    </submittedName>
</protein>
<keyword evidence="3" id="KW-1185">Reference proteome</keyword>
<evidence type="ECO:0000313" key="2">
    <source>
        <dbReference type="EMBL" id="CAI9259501.1"/>
    </source>
</evidence>
<gene>
    <name evidence="2" type="ORF">LSALG_LOCUS388</name>
</gene>
<evidence type="ECO:0000313" key="3">
    <source>
        <dbReference type="Proteomes" id="UP001177003"/>
    </source>
</evidence>
<sequence>MRKDGDRLPFVYVILWKGKFRHEILALMTLTCMPTFDDNLNDSGNEGSNFGDVEDDTEETSLFVRVHCADDDDVGEKTPNIDIASIFVNNDENGNGGDERESFICHTRDRGSITYVALAAVSSGGDDSSGVGNKAEFLVQDASEEKQDTRQCSLTRVGRASYGTNRGEDGSDSWSIDWMDGRTNESRRSKVSNSFAGVK</sequence>
<organism evidence="2 3">
    <name type="scientific">Lactuca saligna</name>
    <name type="common">Willowleaf lettuce</name>
    <dbReference type="NCBI Taxonomy" id="75948"/>
    <lineage>
        <taxon>Eukaryota</taxon>
        <taxon>Viridiplantae</taxon>
        <taxon>Streptophyta</taxon>
        <taxon>Embryophyta</taxon>
        <taxon>Tracheophyta</taxon>
        <taxon>Spermatophyta</taxon>
        <taxon>Magnoliopsida</taxon>
        <taxon>eudicotyledons</taxon>
        <taxon>Gunneridae</taxon>
        <taxon>Pentapetalae</taxon>
        <taxon>asterids</taxon>
        <taxon>campanulids</taxon>
        <taxon>Asterales</taxon>
        <taxon>Asteraceae</taxon>
        <taxon>Cichorioideae</taxon>
        <taxon>Cichorieae</taxon>
        <taxon>Lactucinae</taxon>
        <taxon>Lactuca</taxon>
    </lineage>
</organism>
<evidence type="ECO:0000256" key="1">
    <source>
        <dbReference type="SAM" id="MobiDB-lite"/>
    </source>
</evidence>
<proteinExistence type="predicted"/>
<feature type="region of interest" description="Disordered" evidence="1">
    <location>
        <begin position="157"/>
        <end position="176"/>
    </location>
</feature>
<dbReference type="EMBL" id="OX465086">
    <property type="protein sequence ID" value="CAI9259501.1"/>
    <property type="molecule type" value="Genomic_DNA"/>
</dbReference>
<name>A0AA35Y5H6_LACSI</name>